<protein>
    <recommendedName>
        <fullName evidence="3">WYL domain-containing protein</fullName>
    </recommendedName>
</protein>
<keyword evidence="2" id="KW-1185">Reference proteome</keyword>
<name>A0ABQ5TKP7_9BACI</name>
<accession>A0ABQ5TKP7</accession>
<dbReference type="EMBL" id="BSKO01000001">
    <property type="protein sequence ID" value="GLO65097.1"/>
    <property type="molecule type" value="Genomic_DNA"/>
</dbReference>
<evidence type="ECO:0000313" key="2">
    <source>
        <dbReference type="Proteomes" id="UP001275436"/>
    </source>
</evidence>
<dbReference type="Proteomes" id="UP001275436">
    <property type="component" value="Unassembled WGS sequence"/>
</dbReference>
<dbReference type="RefSeq" id="WP_317957753.1">
    <property type="nucleotide sequence ID" value="NZ_BSKO01000001.1"/>
</dbReference>
<sequence>MKGLLENSMELKSKIIIYYIDNNNEVTQRIVSVVELKSEHVIAYCHYRKQVRLFKFENILSCGSVKRRVGA</sequence>
<gene>
    <name evidence="1" type="ORF">MACH08_08810</name>
</gene>
<organism evidence="1 2">
    <name type="scientific">Oceanobacillus kimchii</name>
    <dbReference type="NCBI Taxonomy" id="746691"/>
    <lineage>
        <taxon>Bacteria</taxon>
        <taxon>Bacillati</taxon>
        <taxon>Bacillota</taxon>
        <taxon>Bacilli</taxon>
        <taxon>Bacillales</taxon>
        <taxon>Bacillaceae</taxon>
        <taxon>Oceanobacillus</taxon>
    </lineage>
</organism>
<reference evidence="1 2" key="1">
    <citation type="submission" date="2023-02" db="EMBL/GenBank/DDBJ databases">
        <title>Oceanobacillus kimchii IFOP_LL358 isolated form Alexandrium catenella lab strain.</title>
        <authorList>
            <person name="Gajardo G."/>
            <person name="Ueki S."/>
            <person name="Maruyama F."/>
        </authorList>
    </citation>
    <scope>NUCLEOTIDE SEQUENCE [LARGE SCALE GENOMIC DNA]</scope>
    <source>
        <strain evidence="1 2">IFOP_LL358</strain>
    </source>
</reference>
<comment type="caution">
    <text evidence="1">The sequence shown here is derived from an EMBL/GenBank/DDBJ whole genome shotgun (WGS) entry which is preliminary data.</text>
</comment>
<evidence type="ECO:0008006" key="3">
    <source>
        <dbReference type="Google" id="ProtNLM"/>
    </source>
</evidence>
<proteinExistence type="predicted"/>
<evidence type="ECO:0000313" key="1">
    <source>
        <dbReference type="EMBL" id="GLO65097.1"/>
    </source>
</evidence>